<feature type="non-terminal residue" evidence="1">
    <location>
        <position position="1"/>
    </location>
</feature>
<organism evidence="1 2">
    <name type="scientific">Bordetella avium (strain 197N)</name>
    <dbReference type="NCBI Taxonomy" id="360910"/>
    <lineage>
        <taxon>Bacteria</taxon>
        <taxon>Pseudomonadati</taxon>
        <taxon>Pseudomonadota</taxon>
        <taxon>Betaproteobacteria</taxon>
        <taxon>Burkholderiales</taxon>
        <taxon>Alcaligenaceae</taxon>
        <taxon>Bordetella</taxon>
    </lineage>
</organism>
<reference evidence="1 2" key="1">
    <citation type="journal article" date="2006" name="J. Bacteriol.">
        <title>Comparison of the genome sequence of the poultry pathogen Bordetella avium with those of B. bronchiseptica, B. pertussis, and B. parapertussis reveals extensive diversity in surface structures associated with host interaction.</title>
        <authorList>
            <person name="Sebaihia M."/>
            <person name="Preston A."/>
            <person name="Maskell D.J."/>
            <person name="Kuzmiak H."/>
            <person name="Connell T.D."/>
            <person name="King N.D."/>
            <person name="Orndorff P.E."/>
            <person name="Miyamoto D.M."/>
            <person name="Thomson N.R."/>
            <person name="Harris D."/>
            <person name="Goble A."/>
            <person name="Lord A."/>
            <person name="Murphy L."/>
            <person name="Quail M.A."/>
            <person name="Rutter S."/>
            <person name="Squares R."/>
            <person name="Squares S."/>
            <person name="Woodward J."/>
            <person name="Parkhill J."/>
            <person name="Temple L.M."/>
        </authorList>
    </citation>
    <scope>NUCLEOTIDE SEQUENCE [LARGE SCALE GENOMIC DNA]</scope>
    <source>
        <strain evidence="1 2">197N</strain>
    </source>
</reference>
<dbReference type="KEGG" id="bav:BAV1469"/>
<evidence type="ECO:0000313" key="1">
    <source>
        <dbReference type="EMBL" id="CAJ49081.1"/>
    </source>
</evidence>
<dbReference type="HOGENOM" id="CLU_1771911_0_0_4"/>
<dbReference type="EMBL" id="AM167904">
    <property type="protein sequence ID" value="CAJ49081.1"/>
    <property type="molecule type" value="Genomic_DNA"/>
</dbReference>
<protein>
    <submittedName>
        <fullName evidence="1">Phage protein</fullName>
    </submittedName>
</protein>
<sequence>VMTTPSILAGTTVHIASAAPENLTRTAYEALAFVPLRGVRVVGQLAKQYQMVPFYPLGTRVPYQRRVARLPQSVRLDLYKLTDPGQALLCEALDQRGRCSFRFDVSGLGAYYFVARPSARVLPLGDATALVVLSVVLELESEVLEPT</sequence>
<accession>Q2L2A2</accession>
<dbReference type="STRING" id="360910.BAV1469"/>
<dbReference type="Proteomes" id="UP000001977">
    <property type="component" value="Chromosome"/>
</dbReference>
<dbReference type="AlphaFoldDB" id="Q2L2A2"/>
<proteinExistence type="predicted"/>
<keyword evidence="2" id="KW-1185">Reference proteome</keyword>
<name>Q2L2A2_BORA1</name>
<gene>
    <name evidence="1" type="ordered locus">BAV1469</name>
</gene>
<evidence type="ECO:0000313" key="2">
    <source>
        <dbReference type="Proteomes" id="UP000001977"/>
    </source>
</evidence>